<dbReference type="InterPro" id="IPR051172">
    <property type="entry name" value="Chlamydia_OmcB"/>
</dbReference>
<evidence type="ECO:0000313" key="4">
    <source>
        <dbReference type="EMBL" id="WCT10393.1"/>
    </source>
</evidence>
<dbReference type="Gene3D" id="2.60.40.10">
    <property type="entry name" value="Immunoglobulins"/>
    <property type="match status" value="8"/>
</dbReference>
<dbReference type="Gene3D" id="2.60.40.3440">
    <property type="match status" value="1"/>
</dbReference>
<dbReference type="InterPro" id="IPR001434">
    <property type="entry name" value="OmcB-like_DUF11"/>
</dbReference>
<dbReference type="Pfam" id="PF22352">
    <property type="entry name" value="K319L-like_PKD"/>
    <property type="match status" value="1"/>
</dbReference>
<dbReference type="PANTHER" id="PTHR34819">
    <property type="entry name" value="LARGE CYSTEINE-RICH PERIPLASMIC PROTEIN OMCB"/>
    <property type="match status" value="1"/>
</dbReference>
<feature type="domain" description="DUF11" evidence="3">
    <location>
        <begin position="1429"/>
        <end position="1548"/>
    </location>
</feature>
<dbReference type="InterPro" id="IPR047589">
    <property type="entry name" value="DUF11_rpt"/>
</dbReference>
<dbReference type="NCBIfam" id="TIGR04131">
    <property type="entry name" value="Bac_Flav_CTERM"/>
    <property type="match status" value="1"/>
</dbReference>
<dbReference type="RefSeq" id="WP_273628580.1">
    <property type="nucleotide sequence ID" value="NZ_CP117167.1"/>
</dbReference>
<protein>
    <submittedName>
        <fullName evidence="4">Ig-like domain-containing protein</fullName>
    </submittedName>
</protein>
<feature type="region of interest" description="Disordered" evidence="1">
    <location>
        <begin position="1531"/>
        <end position="1552"/>
    </location>
</feature>
<keyword evidence="5" id="KW-1185">Reference proteome</keyword>
<organism evidence="4 5">
    <name type="scientific">Mucilaginibacter jinjuensis</name>
    <dbReference type="NCBI Taxonomy" id="1176721"/>
    <lineage>
        <taxon>Bacteria</taxon>
        <taxon>Pseudomonadati</taxon>
        <taxon>Bacteroidota</taxon>
        <taxon>Sphingobacteriia</taxon>
        <taxon>Sphingobacteriales</taxon>
        <taxon>Sphingobacteriaceae</taxon>
        <taxon>Mucilaginibacter</taxon>
    </lineage>
</organism>
<dbReference type="Gene3D" id="2.60.40.2810">
    <property type="match status" value="2"/>
</dbReference>
<dbReference type="NCBIfam" id="NF012211">
    <property type="entry name" value="tand_rpt_95"/>
    <property type="match status" value="3"/>
</dbReference>
<evidence type="ECO:0000256" key="1">
    <source>
        <dbReference type="SAM" id="MobiDB-lite"/>
    </source>
</evidence>
<evidence type="ECO:0000313" key="5">
    <source>
        <dbReference type="Proteomes" id="UP001216139"/>
    </source>
</evidence>
<feature type="domain" description="DUF11" evidence="3">
    <location>
        <begin position="1814"/>
        <end position="1927"/>
    </location>
</feature>
<feature type="compositionally biased region" description="Polar residues" evidence="1">
    <location>
        <begin position="1542"/>
        <end position="1552"/>
    </location>
</feature>
<feature type="compositionally biased region" description="Polar residues" evidence="1">
    <location>
        <begin position="1669"/>
        <end position="1702"/>
    </location>
</feature>
<gene>
    <name evidence="4" type="ORF">PQO05_16785</name>
</gene>
<dbReference type="NCBIfam" id="TIGR01451">
    <property type="entry name" value="B_ant_repeat"/>
    <property type="match status" value="3"/>
</dbReference>
<feature type="chain" id="PRO_5046094279" evidence="2">
    <location>
        <begin position="25"/>
        <end position="2460"/>
    </location>
</feature>
<dbReference type="InterPro" id="IPR026341">
    <property type="entry name" value="T9SS_type_B"/>
</dbReference>
<evidence type="ECO:0000256" key="2">
    <source>
        <dbReference type="SAM" id="SignalP"/>
    </source>
</evidence>
<accession>A0ABY7T2B9</accession>
<feature type="signal peptide" evidence="2">
    <location>
        <begin position="1"/>
        <end position="24"/>
    </location>
</feature>
<feature type="compositionally biased region" description="Low complexity" evidence="1">
    <location>
        <begin position="2334"/>
        <end position="2346"/>
    </location>
</feature>
<dbReference type="Proteomes" id="UP001216139">
    <property type="component" value="Chromosome"/>
</dbReference>
<feature type="region of interest" description="Disordered" evidence="1">
    <location>
        <begin position="2334"/>
        <end position="2364"/>
    </location>
</feature>
<keyword evidence="2" id="KW-0732">Signal</keyword>
<dbReference type="EMBL" id="CP117167">
    <property type="protein sequence ID" value="WCT10393.1"/>
    <property type="molecule type" value="Genomic_DNA"/>
</dbReference>
<dbReference type="Pfam" id="PF01345">
    <property type="entry name" value="DUF11"/>
    <property type="match status" value="4"/>
</dbReference>
<proteinExistence type="predicted"/>
<dbReference type="InterPro" id="IPR013783">
    <property type="entry name" value="Ig-like_fold"/>
</dbReference>
<dbReference type="Pfam" id="PF13585">
    <property type="entry name" value="CHU_C"/>
    <property type="match status" value="1"/>
</dbReference>
<evidence type="ECO:0000259" key="3">
    <source>
        <dbReference type="Pfam" id="PF01345"/>
    </source>
</evidence>
<feature type="region of interest" description="Disordered" evidence="1">
    <location>
        <begin position="1665"/>
        <end position="1702"/>
    </location>
</feature>
<feature type="domain" description="DUF11" evidence="3">
    <location>
        <begin position="1557"/>
        <end position="1675"/>
    </location>
</feature>
<reference evidence="4 5" key="1">
    <citation type="submission" date="2023-02" db="EMBL/GenBank/DDBJ databases">
        <title>Genome sequence of Mucilaginibacter jinjuensis strain KACC 16571.</title>
        <authorList>
            <person name="Kim S."/>
            <person name="Heo J."/>
            <person name="Kwon S.-W."/>
        </authorList>
    </citation>
    <scope>NUCLEOTIDE SEQUENCE [LARGE SCALE GENOMIC DNA]</scope>
    <source>
        <strain evidence="4 5">KACC 16571</strain>
    </source>
</reference>
<name>A0ABY7T2B9_9SPHI</name>
<sequence length="2460" mass="250397">MIKFLRFYFPAILLALIVHVSAFAQNCTINAGADRTICPGSAFVLTGNATGLLTQQATWTQVSGQPVTVSATTVNSGTAIATVTGYTVGQSYTFRLSATCTDGSPVFDDAVYTVSTLTVANAGPDISSCPGPNAVTMAANAPQAGETGVWSVSGNLPLPNPVTSPTGTISLPATGNTVGTSVYTWTITNSSGSCSSSSSVRVTNLGGEPISVVTPVNVSCYSIKAAVGLHASFGGSGNGQIGTWSFISGPSTPSLGDIHDQNMGIGDLIGGTYVMRWTVTGPCFSGFKDVTINVSPPSQDVTNAGGEPFFTYCDGRTSTALNGVVPLYKNEVVSWVSASTNPGGVVISNPTSPTTTISGMDGASAYDFVYTITNTVTNCSSVAIYHVRYTTPPFVGFATPNPSYLPCNASQLTVHYTVAGGNRSQWALVSAPPGSQLEANAHINSFTTAADDFQPIVGMNKIGTYVIRFRRYSDIATGGCNDAFADITIVVSKAPYQANAGTSQFLACGVTSASLAGNAPQGDDSGTGTWSQVSGPNTATIADKTLNTTGISNLVSGVYTFRWIVTGGGTNCGDSQSDVKVIVASPPTHVNAGPDVSVCFSTPVKLAADPPALNEKGTWSVISESPATPASTVVFSNVNDPNAIVTGLLANKTYTLQWKIENSCGSITDPMVINTNSTNGPKQANAGPDQCLGASTTIFNLAANAPDAGETGIWTLLPGSPNTPAFTNTSSQTVTGATVGTYKFEWQLSKGGCSTTRDTVVITISPGTTVAAINGSTGTSAQDICGLGPVTLTSTNAALASGEVGTWTQTAGAGGAVITSPNGTSTTITGLGEGRYTFRYTITNSACSSSFADINLNLSQPPTPANASVSGNNPITLCDGTSTVLDANTITVGTGLWLVQSGPNAPTFSSLSDPHATVSGLVLGTYVLTWKSTNGTICPASTSNVTITVHQSANAGADQALCNTSTTILSGNEGSDGTWTLVSSSPAGAPPVTITKNGSSTGFGNTAIVSGLVPNTNYIFRYTINTGLVGGKDAGGCGTLTDDMTVAVSGPPSTADAGPDQQICTSNTTQVILDAAVPTVGTGSWDVISRPNGSVLTLSSTTDPHAVLANLSVQGDYLLQWTVTNANCTGNQSSNDIVRISVYNPPTAAAPMTDQPAACLGNIVLSDNTPTVGIGTWTFVPNGPGDTRTPVIDAPNVPTTSVSGLVVDPANPYKFRWTITNGTCTASSADVNITVKDNTPATANAGTVANSCATTAGGTASVNLASSNTTLTGNDQGTWTVVTQPNFSPTVTFNNVHSATAIASNLKAGAYTLRWTIANNSACTSTSDVSFTIFDPPSQADAGQPAANYCLSAPAVLSATAPTVGTGTWTVLSKPVGAADPVFSSINDNHASVTGLVAGVYTFRWTVSTGQCTDSHDDIVITVANCVIDLGITNSDGKTTYTPGGTNTYTVVASNNGTSDANGATVTFPFPTGVTGTWVATYAGGASGSASGNTGINEIVNLPVGGSVTYVVTAAVGSSVTGNLTTTATVTAPPGLTDANPADNTASDTDTPVSQVDLSITNTDGKATYSPGTTNTYTVVATNTGLSTATGATVTYTLPTGITGNWTAVYAGGATGVASGTGNINQTVTIPPNGTVTYTVTAAIPGNFTGDVSTTATVIAPVGLADPTPANNTAVDTDTQSSLADLSVTNSDGKPSYTPGTNNTYSIVVTNIGPSDVTGATVTNNLPAGVTGTWTAVYTGGATGAASGTGNIGQLVNMPAGSIVTYTYVVSVPPDFTGGSITNTTTVATPAGVTDPTPANNTATDVDTQNSVTDLKVVKTASTLTPSIGTQITFTITASNNGPSVGSNVNVADLLPSGFTYVSATPSTGTYNNASGTWAIGALAHTINATLTVTAKVNATGSYTNTATISGAETDSDPTNNSSQVTVTPKQLPVANNDAASTGSNSPVAINLLNNDVRGSDNLVPGTVTIITPPQHGTVTIDPTTGIATYTPNAGYVGTDTFTYTVSDANGGTSNIATATITVNQAPVANNDNAVTAVNTPVSINLPVNDVNGGAPLNPSTVAIVQQPLHGTVTVNPTTGVATYTPNPGYFGQDNFTYTIKDQNGSISNVANVTIAIPQGPTAVDDVTTTTPNKPVGIPVINNDKTGSADLDPTTVTIISQPAHGTLIVDPVTGLVTYTPNQNYAGPDQFTYTVKDKNGAVSNVATVTINTNDKPVIGLAKAVQSAVKATNGTYDVTYVLTVGNYGITDLNNVSIKDNLNATFSGEQWQVKSIRTLGRLSVNNSFNGNSNPEMLASGNTLFIGQVEEIELVVNLTILTNGSTYLNRATATGTSITGATTTDQSTDGYKPDVAGTGDVSSSIPTPIELKRPNEFIPQGFSPNGDGSHDTFVIENASGRKINLEVYNRWGNLVYRDTNYKNDWGGKCNQGIHIGDDLPEGTYYYIVKFDNTDRYVGYITLNR</sequence>
<dbReference type="Gene3D" id="2.60.40.1170">
    <property type="entry name" value="Mu homology domain, subdomain B"/>
    <property type="match status" value="1"/>
</dbReference>
<dbReference type="Pfam" id="PF17963">
    <property type="entry name" value="Big_9"/>
    <property type="match status" value="3"/>
</dbReference>
<feature type="domain" description="DUF11" evidence="3">
    <location>
        <begin position="1685"/>
        <end position="1804"/>
    </location>
</feature>